<evidence type="ECO:0000313" key="1">
    <source>
        <dbReference type="EMBL" id="TDY13829.1"/>
    </source>
</evidence>
<keyword evidence="2" id="KW-1185">Reference proteome</keyword>
<sequence>MKIKHPFTLLLLLYLISFLSYSQSDCKRANETYLDSQNW</sequence>
<proteinExistence type="predicted"/>
<organism evidence="1 2">
    <name type="scientific">Meridianimaribacter flavus</name>
    <dbReference type="NCBI Taxonomy" id="571115"/>
    <lineage>
        <taxon>Bacteria</taxon>
        <taxon>Pseudomonadati</taxon>
        <taxon>Bacteroidota</taxon>
        <taxon>Flavobacteriia</taxon>
        <taxon>Flavobacteriales</taxon>
        <taxon>Flavobacteriaceae</taxon>
        <taxon>Meridianimaribacter</taxon>
    </lineage>
</organism>
<reference evidence="1 2" key="1">
    <citation type="submission" date="2019-03" db="EMBL/GenBank/DDBJ databases">
        <title>Genomic Encyclopedia of Type Strains, Phase III (KMG-III): the genomes of soil and plant-associated and newly described type strains.</title>
        <authorList>
            <person name="Whitman W."/>
        </authorList>
    </citation>
    <scope>NUCLEOTIDE SEQUENCE [LARGE SCALE GENOMIC DNA]</scope>
    <source>
        <strain evidence="1 2">CGMCC 1.10957</strain>
    </source>
</reference>
<dbReference type="EMBL" id="SOQZ01000001">
    <property type="protein sequence ID" value="TDY13829.1"/>
    <property type="molecule type" value="Genomic_DNA"/>
</dbReference>
<evidence type="ECO:0000313" key="2">
    <source>
        <dbReference type="Proteomes" id="UP000294930"/>
    </source>
</evidence>
<comment type="caution">
    <text evidence="1">The sequence shown here is derived from an EMBL/GenBank/DDBJ whole genome shotgun (WGS) entry which is preliminary data.</text>
</comment>
<accession>A0ABY2GA14</accession>
<gene>
    <name evidence="1" type="ORF">A8975_0425</name>
</gene>
<protein>
    <submittedName>
        <fullName evidence="1">Uncharacterized protein</fullName>
    </submittedName>
</protein>
<dbReference type="Proteomes" id="UP000294930">
    <property type="component" value="Unassembled WGS sequence"/>
</dbReference>
<name>A0ABY2GA14_9FLAO</name>